<proteinExistence type="predicted"/>
<organism evidence="2 3">
    <name type="scientific">Candidatus Ryanbacteria bacterium RIFCSPLOWO2_01_FULL_48_26</name>
    <dbReference type="NCBI Taxonomy" id="1802126"/>
    <lineage>
        <taxon>Bacteria</taxon>
        <taxon>Candidatus Ryaniibacteriota</taxon>
    </lineage>
</organism>
<dbReference type="STRING" id="1802126.A3B25_03615"/>
<name>A0A1G2GU61_9BACT</name>
<dbReference type="Proteomes" id="UP000179106">
    <property type="component" value="Unassembled WGS sequence"/>
</dbReference>
<evidence type="ECO:0000313" key="2">
    <source>
        <dbReference type="EMBL" id="OGZ53745.1"/>
    </source>
</evidence>
<comment type="caution">
    <text evidence="2">The sequence shown here is derived from an EMBL/GenBank/DDBJ whole genome shotgun (WGS) entry which is preliminary data.</text>
</comment>
<gene>
    <name evidence="2" type="ORF">A3B25_03615</name>
</gene>
<dbReference type="EMBL" id="MHNW01000013">
    <property type="protein sequence ID" value="OGZ53745.1"/>
    <property type="molecule type" value="Genomic_DNA"/>
</dbReference>
<protein>
    <recommendedName>
        <fullName evidence="1">Bacterial spore germination immunoglobulin-like domain-containing protein</fullName>
    </recommendedName>
</protein>
<feature type="domain" description="Bacterial spore germination immunoglobulin-like" evidence="1">
    <location>
        <begin position="55"/>
        <end position="141"/>
    </location>
</feature>
<dbReference type="AlphaFoldDB" id="A0A1G2GU61"/>
<reference evidence="2 3" key="1">
    <citation type="journal article" date="2016" name="Nat. Commun.">
        <title>Thousands of microbial genomes shed light on interconnected biogeochemical processes in an aquifer system.</title>
        <authorList>
            <person name="Anantharaman K."/>
            <person name="Brown C.T."/>
            <person name="Hug L.A."/>
            <person name="Sharon I."/>
            <person name="Castelle C.J."/>
            <person name="Probst A.J."/>
            <person name="Thomas B.C."/>
            <person name="Singh A."/>
            <person name="Wilkins M.J."/>
            <person name="Karaoz U."/>
            <person name="Brodie E.L."/>
            <person name="Williams K.H."/>
            <person name="Hubbard S.S."/>
            <person name="Banfield J.F."/>
        </authorList>
    </citation>
    <scope>NUCLEOTIDE SEQUENCE [LARGE SCALE GENOMIC DNA]</scope>
</reference>
<accession>A0A1G2GU61</accession>
<sequence length="231" mass="24940">MKFSKKGVLIVCGIVLLLGLAGTFAWYEETRAPSEAVSPMASSTPSIGAEKPDLIRVFSLKEGDMIQSPLRIEGEARGNWFFEASFPIRVLDGDGNIIGLGIAEAKADWMTEDFVPFEATIEFYTPRFSAGTLVLAKDNPSGLPEYDDELRVPVVFSRSATGGTTTKGLCYVGGCSSQICSDKPGVITTCEYTAKYACYKNARCERQPSGVCGWSPSPELQACLKNPPPLN</sequence>
<dbReference type="Pfam" id="PF10648">
    <property type="entry name" value="Gmad2"/>
    <property type="match status" value="1"/>
</dbReference>
<evidence type="ECO:0000313" key="3">
    <source>
        <dbReference type="Proteomes" id="UP000179106"/>
    </source>
</evidence>
<dbReference type="InterPro" id="IPR018911">
    <property type="entry name" value="Gmad2_Ig-like_dom"/>
</dbReference>
<evidence type="ECO:0000259" key="1">
    <source>
        <dbReference type="Pfam" id="PF10648"/>
    </source>
</evidence>